<feature type="transmembrane region" description="Helical" evidence="1">
    <location>
        <begin position="87"/>
        <end position="112"/>
    </location>
</feature>
<protein>
    <submittedName>
        <fullName evidence="2">Uncharacterized protein</fullName>
    </submittedName>
</protein>
<dbReference type="EMBL" id="LXWW01000070">
    <property type="protein sequence ID" value="OAO16625.1"/>
    <property type="molecule type" value="Genomic_DNA"/>
</dbReference>
<dbReference type="EMBL" id="LXWW01000558">
    <property type="protein sequence ID" value="OAO12211.1"/>
    <property type="molecule type" value="Genomic_DNA"/>
</dbReference>
<dbReference type="AlphaFoldDB" id="A0A196S771"/>
<name>A0A196S771_BLAHN</name>
<keyword evidence="4" id="KW-1185">Reference proteome</keyword>
<comment type="caution">
    <text evidence="2">The sequence shown here is derived from an EMBL/GenBank/DDBJ whole genome shotgun (WGS) entry which is preliminary data.</text>
</comment>
<evidence type="ECO:0000313" key="4">
    <source>
        <dbReference type="Proteomes" id="UP000078348"/>
    </source>
</evidence>
<evidence type="ECO:0000313" key="3">
    <source>
        <dbReference type="EMBL" id="OAO16625.1"/>
    </source>
</evidence>
<evidence type="ECO:0000313" key="2">
    <source>
        <dbReference type="EMBL" id="OAO12211.1"/>
    </source>
</evidence>
<feature type="transmembrane region" description="Helical" evidence="1">
    <location>
        <begin position="60"/>
        <end position="80"/>
    </location>
</feature>
<gene>
    <name evidence="3" type="ORF">AV274_1652</name>
    <name evidence="2" type="ORF">AV274_6091</name>
</gene>
<feature type="transmembrane region" description="Helical" evidence="1">
    <location>
        <begin position="20"/>
        <end position="40"/>
    </location>
</feature>
<proteinExistence type="predicted"/>
<sequence>MEDFDEITSYLRPTRKNNMILGGLLAFAVVSFLVSGWLQSVSAEYSNDIKDFDFDLPSKLCRITTVFRMLTSAFSVLGFMSRKIGMWTLCTTCAAIAFIMSLFTSLVMLFGFTDKLSIILSILLILLDTCCITLFAFIIIAFVYQSLVYGKDSQFSLDINDPKALMMKNLLNSMLRVIPGIGFYFAQSSTATKSA</sequence>
<keyword evidence="1" id="KW-0472">Membrane</keyword>
<keyword evidence="1" id="KW-1133">Transmembrane helix</keyword>
<dbReference type="OrthoDB" id="206069at2759"/>
<evidence type="ECO:0000256" key="1">
    <source>
        <dbReference type="SAM" id="Phobius"/>
    </source>
</evidence>
<keyword evidence="1" id="KW-0812">Transmembrane</keyword>
<organism evidence="2 4">
    <name type="scientific">Blastocystis sp. subtype 1 (strain ATCC 50177 / NandII)</name>
    <dbReference type="NCBI Taxonomy" id="478820"/>
    <lineage>
        <taxon>Eukaryota</taxon>
        <taxon>Sar</taxon>
        <taxon>Stramenopiles</taxon>
        <taxon>Bigyra</taxon>
        <taxon>Opalozoa</taxon>
        <taxon>Opalinata</taxon>
        <taxon>Blastocystidae</taxon>
        <taxon>Blastocystis</taxon>
    </lineage>
</organism>
<dbReference type="Proteomes" id="UP000078348">
    <property type="component" value="Unassembled WGS sequence"/>
</dbReference>
<feature type="transmembrane region" description="Helical" evidence="1">
    <location>
        <begin position="118"/>
        <end position="144"/>
    </location>
</feature>
<accession>A0A196S771</accession>
<reference evidence="2 4" key="1">
    <citation type="submission" date="2016-05" db="EMBL/GenBank/DDBJ databases">
        <title>Nuclear genome of Blastocystis sp. subtype 1 NandII.</title>
        <authorList>
            <person name="Gentekaki E."/>
            <person name="Curtis B."/>
            <person name="Stairs C."/>
            <person name="Eme L."/>
            <person name="Herman E."/>
            <person name="Klimes V."/>
            <person name="Arias M.C."/>
            <person name="Elias M."/>
            <person name="Hilliou F."/>
            <person name="Klute M."/>
            <person name="Malik S.-B."/>
            <person name="Pightling A."/>
            <person name="Rachubinski R."/>
            <person name="Salas D."/>
            <person name="Schlacht A."/>
            <person name="Suga H."/>
            <person name="Archibald J."/>
            <person name="Ball S.G."/>
            <person name="Clark G."/>
            <person name="Dacks J."/>
            <person name="Van Der Giezen M."/>
            <person name="Tsaousis A."/>
            <person name="Roger A."/>
        </authorList>
    </citation>
    <scope>NUCLEOTIDE SEQUENCE [LARGE SCALE GENOMIC DNA]</scope>
    <source>
        <strain evidence="4">ATCC 50177 / NandII</strain>
        <strain evidence="2">NandII</strain>
    </source>
</reference>